<evidence type="ECO:0000313" key="11">
    <source>
        <dbReference type="EMBL" id="MDA7086867.1"/>
    </source>
</evidence>
<dbReference type="Pfam" id="PF05721">
    <property type="entry name" value="PhyH"/>
    <property type="match status" value="1"/>
</dbReference>
<dbReference type="Gene3D" id="2.60.120.620">
    <property type="entry name" value="q2cbj1_9rhob like domain"/>
    <property type="match status" value="1"/>
</dbReference>
<keyword evidence="8" id="KW-0408">Iron</keyword>
<evidence type="ECO:0000256" key="10">
    <source>
        <dbReference type="NCBIfam" id="TIGR02408"/>
    </source>
</evidence>
<evidence type="ECO:0000256" key="7">
    <source>
        <dbReference type="ARBA" id="ARBA00023002"/>
    </source>
</evidence>
<proteinExistence type="inferred from homology"/>
<dbReference type="InterPro" id="IPR012774">
    <property type="entry name" value="EctD"/>
</dbReference>
<dbReference type="InterPro" id="IPR008775">
    <property type="entry name" value="Phytyl_CoA_dOase-like"/>
</dbReference>
<evidence type="ECO:0000256" key="2">
    <source>
        <dbReference type="ARBA" id="ARBA00004063"/>
    </source>
</evidence>
<keyword evidence="6" id="KW-0223">Dioxygenase</keyword>
<gene>
    <name evidence="11" type="primary">thpD</name>
    <name evidence="11" type="ORF">PH586_10785</name>
</gene>
<evidence type="ECO:0000256" key="4">
    <source>
        <dbReference type="ARBA" id="ARBA00011738"/>
    </source>
</evidence>
<comment type="function">
    <text evidence="2">Involved in the biosynthesis of 5-hydroxyectoine, called compatible solute, which helps organisms to survive extreme osmotic stress by acting as a highly soluble organic osmolyte. Catalyzes the 2-oxoglutarate-dependent selective hydroxylation of L-ectoine to yield (4S,5S)-5-hydroxyectoine.</text>
</comment>
<name>A0ABT4XFA6_9PSED</name>
<sequence>MQTDLYPSRQHLQPSWQERLDPVVYRNDLENAPISAQQLERYQRDGYLVLHDVFSADEVAVLRQELDRVRCDPALADSGKTISEPESGAVRSVFAIHKDNPLFARVARDERIAGIARFILGGELYVHQSRMNFKPGFTGKEFYWHSDFETWHVEDGMPRMRALSCSILLTDNESHNGPLLLIPGSHKHYVRCVGATPENHYEESLRKQQFGVPDDNSLSEMASRYGIDTALGPAGSVVFFDSNILHGSNSNISPSARSNLFYVYNQVDNALQAPFCAQAPRPAFVAEREDFTALDIQPQEYL</sequence>
<comment type="similarity">
    <text evidence="3">Belongs to the PhyH family. EctD subfamily.</text>
</comment>
<dbReference type="PANTHER" id="PTHR20883">
    <property type="entry name" value="PHYTANOYL-COA DIOXYGENASE DOMAIN CONTAINING 1"/>
    <property type="match status" value="1"/>
</dbReference>
<comment type="catalytic activity">
    <reaction evidence="9">
        <text>L-ectoine + 2-oxoglutarate + O2 = 5-hydroxyectoine + succinate + CO2</text>
        <dbReference type="Rhea" id="RHEA:45740"/>
        <dbReference type="ChEBI" id="CHEBI:15379"/>
        <dbReference type="ChEBI" id="CHEBI:16526"/>
        <dbReference type="ChEBI" id="CHEBI:16810"/>
        <dbReference type="ChEBI" id="CHEBI:30031"/>
        <dbReference type="ChEBI" id="CHEBI:58515"/>
        <dbReference type="ChEBI" id="CHEBI:85413"/>
        <dbReference type="EC" id="1.14.11.55"/>
    </reaction>
</comment>
<reference evidence="11 12" key="1">
    <citation type="submission" date="2023-01" db="EMBL/GenBank/DDBJ databases">
        <title>Pseudomonas SA3-5T sp. nov., isolated from tidal flat sediment.</title>
        <authorList>
            <person name="Kim H.S."/>
            <person name="Kim J.-S."/>
            <person name="Suh M.K."/>
            <person name="Eom M.K."/>
            <person name="Lee J.-S."/>
        </authorList>
    </citation>
    <scope>NUCLEOTIDE SEQUENCE [LARGE SCALE GENOMIC DNA]</scope>
    <source>
        <strain evidence="11 12">SA3-5</strain>
    </source>
</reference>
<evidence type="ECO:0000313" key="12">
    <source>
        <dbReference type="Proteomes" id="UP001212042"/>
    </source>
</evidence>
<dbReference type="RefSeq" id="WP_271347763.1">
    <property type="nucleotide sequence ID" value="NZ_JAQJZJ010000004.1"/>
</dbReference>
<dbReference type="EC" id="1.14.11.55" evidence="10"/>
<evidence type="ECO:0000256" key="5">
    <source>
        <dbReference type="ARBA" id="ARBA00022723"/>
    </source>
</evidence>
<keyword evidence="5" id="KW-0479">Metal-binding</keyword>
<protein>
    <recommendedName>
        <fullName evidence="10">Ectoine hydroxylase</fullName>
        <ecNumber evidence="10">1.14.11.55</ecNumber>
    </recommendedName>
</protein>
<organism evidence="11 12">
    <name type="scientific">Pseudomonas aestuarii</name>
    <dbReference type="NCBI Taxonomy" id="3018340"/>
    <lineage>
        <taxon>Bacteria</taxon>
        <taxon>Pseudomonadati</taxon>
        <taxon>Pseudomonadota</taxon>
        <taxon>Gammaproteobacteria</taxon>
        <taxon>Pseudomonadales</taxon>
        <taxon>Pseudomonadaceae</taxon>
        <taxon>Pseudomonas</taxon>
    </lineage>
</organism>
<keyword evidence="7 11" id="KW-0560">Oxidoreductase</keyword>
<dbReference type="SUPFAM" id="SSF51197">
    <property type="entry name" value="Clavaminate synthase-like"/>
    <property type="match status" value="1"/>
</dbReference>
<evidence type="ECO:0000256" key="3">
    <source>
        <dbReference type="ARBA" id="ARBA00007851"/>
    </source>
</evidence>
<dbReference type="Proteomes" id="UP001212042">
    <property type="component" value="Unassembled WGS sequence"/>
</dbReference>
<evidence type="ECO:0000256" key="9">
    <source>
        <dbReference type="ARBA" id="ARBA00049228"/>
    </source>
</evidence>
<evidence type="ECO:0000256" key="1">
    <source>
        <dbReference type="ARBA" id="ARBA00001954"/>
    </source>
</evidence>
<comment type="cofactor">
    <cofactor evidence="1">
        <name>Fe(2+)</name>
        <dbReference type="ChEBI" id="CHEBI:29033"/>
    </cofactor>
</comment>
<comment type="caution">
    <text evidence="11">The sequence shown here is derived from an EMBL/GenBank/DDBJ whole genome shotgun (WGS) entry which is preliminary data.</text>
</comment>
<dbReference type="GO" id="GO:0016491">
    <property type="term" value="F:oxidoreductase activity"/>
    <property type="evidence" value="ECO:0007669"/>
    <property type="project" value="UniProtKB-KW"/>
</dbReference>
<keyword evidence="12" id="KW-1185">Reference proteome</keyword>
<evidence type="ECO:0000256" key="8">
    <source>
        <dbReference type="ARBA" id="ARBA00023004"/>
    </source>
</evidence>
<dbReference type="EMBL" id="JAQJZJ010000004">
    <property type="protein sequence ID" value="MDA7086867.1"/>
    <property type="molecule type" value="Genomic_DNA"/>
</dbReference>
<comment type="subunit">
    <text evidence="4">Homodimer.</text>
</comment>
<dbReference type="NCBIfam" id="TIGR02408">
    <property type="entry name" value="ectoine_ThpD"/>
    <property type="match status" value="1"/>
</dbReference>
<evidence type="ECO:0000256" key="6">
    <source>
        <dbReference type="ARBA" id="ARBA00022964"/>
    </source>
</evidence>
<dbReference type="PANTHER" id="PTHR20883:SF48">
    <property type="entry name" value="ECTOINE DIOXYGENASE"/>
    <property type="match status" value="1"/>
</dbReference>
<accession>A0ABT4XFA6</accession>